<organism evidence="1 2">
    <name type="scientific">Methanophagales virus GBV301</name>
    <dbReference type="NCBI Taxonomy" id="2999280"/>
    <lineage>
        <taxon>Viruses</taxon>
        <taxon>Duplodnaviria</taxon>
        <taxon>Heunggongvirae</taxon>
        <taxon>Uroviricota</taxon>
        <taxon>Caudoviricetes</taxon>
        <taxon>Nakonvirales</taxon>
        <taxon>Ekchuahviridae</taxon>
        <taxon>Kukulkanvirus</taxon>
        <taxon>Kukulkanvirus guaymasense</taxon>
    </lineage>
</organism>
<gene>
    <name evidence="1" type="ORF">LDLAKGPJ_00006</name>
</gene>
<dbReference type="EMBL" id="OP880252">
    <property type="protein sequence ID" value="WAE39430.1"/>
    <property type="molecule type" value="Genomic_DNA"/>
</dbReference>
<evidence type="ECO:0000313" key="1">
    <source>
        <dbReference type="EMBL" id="WAE39430.1"/>
    </source>
</evidence>
<sequence length="97" mass="11471">MIVECKSCGRAFGVIIKEKENGVTLKHPSFMELKCPFCGNIIVWQEKKLTEKENEHFDRQFEGFLKRVCECFGLSREETLHEIDKRIKKHKEELENV</sequence>
<reference evidence="1 2" key="1">
    <citation type="submission" date="2022-10" db="EMBL/GenBank/DDBJ databases">
        <title>Evolutionary Diversification of Methanotrophic Ca. Methanophagales (ANME-1) and Their Expansive Virome.</title>
        <authorList>
            <person name="Laso-Perez R."/>
            <person name="Wu F."/>
            <person name="Cremiere A."/>
            <person name="Speth D.R."/>
            <person name="Magyar J.S."/>
            <person name="Krupovic M."/>
            <person name="Orphan V.J."/>
        </authorList>
    </citation>
    <scope>NUCLEOTIDE SEQUENCE [LARGE SCALE GENOMIC DNA]</scope>
</reference>
<keyword evidence="2" id="KW-1185">Reference proteome</keyword>
<dbReference type="Proteomes" id="UP001156259">
    <property type="component" value="Segment"/>
</dbReference>
<evidence type="ECO:0000313" key="2">
    <source>
        <dbReference type="Proteomes" id="UP001156259"/>
    </source>
</evidence>
<proteinExistence type="predicted"/>
<accession>A0A9E9A8B9</accession>
<name>A0A9E9A8B9_9CAUD</name>
<protein>
    <submittedName>
        <fullName evidence="1">Uncharacterized protein</fullName>
    </submittedName>
</protein>